<dbReference type="Pfam" id="PF13240">
    <property type="entry name" value="Zn_Ribbon_1"/>
    <property type="match status" value="1"/>
</dbReference>
<keyword evidence="1" id="KW-1133">Transmembrane helix</keyword>
<protein>
    <submittedName>
        <fullName evidence="3">Zinc ribbon domain-containing protein</fullName>
    </submittedName>
</protein>
<evidence type="ECO:0000313" key="3">
    <source>
        <dbReference type="EMBL" id="QPQ93197.1"/>
    </source>
</evidence>
<proteinExistence type="predicted"/>
<sequence length="179" mass="19003">MALVKCGECGAEISDKADACVRCGAPIKKNLSKRAAWITAGVVVVCGVAAYLAVTAPKQEGGAPPAAAERSGTKESASDCAKTDLQCLGDKGIVGASVYCKNPVTKLAKYDVKWTDRTFELKFSRFRWADQAAGVITYVGDKALFQNGFGAYTPVIYECDLAADNKTVLDVRVKEGRLP</sequence>
<dbReference type="RefSeq" id="WP_015876055.1">
    <property type="nucleotide sequence ID" value="NZ_CP033641.1"/>
</dbReference>
<accession>A0AAP9Y4M9</accession>
<name>A0AAP9Y4M9_BURGL</name>
<organism evidence="3 4">
    <name type="scientific">Burkholderia glumae</name>
    <name type="common">Pseudomonas glumae</name>
    <dbReference type="NCBI Taxonomy" id="337"/>
    <lineage>
        <taxon>Bacteria</taxon>
        <taxon>Pseudomonadati</taxon>
        <taxon>Pseudomonadota</taxon>
        <taxon>Betaproteobacteria</taxon>
        <taxon>Burkholderiales</taxon>
        <taxon>Burkholderiaceae</taxon>
        <taxon>Burkholderia</taxon>
    </lineage>
</organism>
<dbReference type="GeneID" id="45698330"/>
<feature type="transmembrane region" description="Helical" evidence="1">
    <location>
        <begin position="35"/>
        <end position="54"/>
    </location>
</feature>
<dbReference type="AlphaFoldDB" id="A0AAP9Y4M9"/>
<dbReference type="EMBL" id="CP065601">
    <property type="protein sequence ID" value="QPQ93197.1"/>
    <property type="molecule type" value="Genomic_DNA"/>
</dbReference>
<keyword evidence="1" id="KW-0812">Transmembrane</keyword>
<dbReference type="Proteomes" id="UP000594892">
    <property type="component" value="Chromosome 2"/>
</dbReference>
<feature type="domain" description="Zinc-ribbon" evidence="2">
    <location>
        <begin position="5"/>
        <end position="27"/>
    </location>
</feature>
<keyword evidence="1" id="KW-0472">Membrane</keyword>
<gene>
    <name evidence="3" type="ORF">I6H06_13010</name>
</gene>
<reference evidence="3 4" key="1">
    <citation type="submission" date="2020-12" db="EMBL/GenBank/DDBJ databases">
        <title>FDA dAtabase for Regulatory Grade micrObial Sequences (FDA-ARGOS): Supporting development and validation of Infectious Disease Dx tests.</title>
        <authorList>
            <person name="Minogue T."/>
            <person name="Wolcott M."/>
            <person name="Wasieloski L."/>
            <person name="Aguilar W."/>
            <person name="Moore D."/>
            <person name="Jaissle J."/>
            <person name="Tallon L."/>
            <person name="Sadzewicz L."/>
            <person name="Zhao X."/>
            <person name="Boylan J."/>
            <person name="Ott S."/>
            <person name="Bowen H."/>
            <person name="Vavikolanu K."/>
            <person name="Mehta A."/>
            <person name="Aluvathingal J."/>
            <person name="Nadendla S."/>
            <person name="Yan Y."/>
            <person name="Sichtig H."/>
        </authorList>
    </citation>
    <scope>NUCLEOTIDE SEQUENCE [LARGE SCALE GENOMIC DNA]</scope>
    <source>
        <strain evidence="3 4">FDAARGOS_949</strain>
    </source>
</reference>
<dbReference type="InterPro" id="IPR026870">
    <property type="entry name" value="Zinc_ribbon_dom"/>
</dbReference>
<evidence type="ECO:0000256" key="1">
    <source>
        <dbReference type="SAM" id="Phobius"/>
    </source>
</evidence>
<evidence type="ECO:0000259" key="2">
    <source>
        <dbReference type="Pfam" id="PF13240"/>
    </source>
</evidence>
<evidence type="ECO:0000313" key="4">
    <source>
        <dbReference type="Proteomes" id="UP000594892"/>
    </source>
</evidence>